<proteinExistence type="predicted"/>
<reference evidence="1" key="1">
    <citation type="journal article" date="2021" name="Proc. Natl. Acad. Sci. U.S.A.">
        <title>A Catalog of Tens of Thousands of Viruses from Human Metagenomes Reveals Hidden Associations with Chronic Diseases.</title>
        <authorList>
            <person name="Tisza M.J."/>
            <person name="Buck C.B."/>
        </authorList>
    </citation>
    <scope>NUCLEOTIDE SEQUENCE</scope>
    <source>
        <strain evidence="1">CtWDo30</strain>
    </source>
</reference>
<organism evidence="1">
    <name type="scientific">Siphoviridae sp. ctWDo30</name>
    <dbReference type="NCBI Taxonomy" id="2826360"/>
    <lineage>
        <taxon>Viruses</taxon>
        <taxon>Duplodnaviria</taxon>
        <taxon>Heunggongvirae</taxon>
        <taxon>Uroviricota</taxon>
        <taxon>Caudoviricetes</taxon>
    </lineage>
</organism>
<sequence>MKFEQLDEKYELSDSDYLLCRDRYKERRIRVENAKKSLPVYTGEQVKGFYYVDTYAALAEIPDDIRSKGMFVYVIDEDATYQLSEDLKTFKPFPPIATKERCGISKPGDGLGINRNGELYTDNPAVEAMTNMEIEAICQ</sequence>
<name>A0A8S5N662_9CAUD</name>
<protein>
    <submittedName>
        <fullName evidence="1">Uncharacterized protein</fullName>
    </submittedName>
</protein>
<accession>A0A8S5N662</accession>
<evidence type="ECO:0000313" key="1">
    <source>
        <dbReference type="EMBL" id="DAD89770.1"/>
    </source>
</evidence>
<dbReference type="EMBL" id="BK015068">
    <property type="protein sequence ID" value="DAD89770.1"/>
    <property type="molecule type" value="Genomic_DNA"/>
</dbReference>